<dbReference type="AlphaFoldDB" id="A0AAJ5BG07"/>
<evidence type="ECO:0000313" key="1">
    <source>
        <dbReference type="EMBL" id="SFC12057.1"/>
    </source>
</evidence>
<gene>
    <name evidence="1" type="ORF">SAMN02745723_101443</name>
</gene>
<evidence type="ECO:0000313" key="2">
    <source>
        <dbReference type="Proteomes" id="UP000226420"/>
    </source>
</evidence>
<comment type="caution">
    <text evidence="1">The sequence shown here is derived from an EMBL/GenBank/DDBJ whole genome shotgun (WGS) entry which is preliminary data.</text>
</comment>
<dbReference type="RefSeq" id="WP_074820382.1">
    <property type="nucleotide sequence ID" value="NZ_FOLW01000001.1"/>
</dbReference>
<organism evidence="1 2">
    <name type="scientific">Pragia fontium DSM 5563 = ATCC 49100</name>
    <dbReference type="NCBI Taxonomy" id="1122977"/>
    <lineage>
        <taxon>Bacteria</taxon>
        <taxon>Pseudomonadati</taxon>
        <taxon>Pseudomonadota</taxon>
        <taxon>Gammaproteobacteria</taxon>
        <taxon>Enterobacterales</taxon>
        <taxon>Budviciaceae</taxon>
        <taxon>Pragia</taxon>
    </lineage>
</organism>
<accession>A0AAJ5BG07</accession>
<dbReference type="InterPro" id="IPR049249">
    <property type="entry name" value="DUF6882"/>
</dbReference>
<sequence length="243" mass="27150">MSLLSKLFGNKNKSAPHQIIQAEGDSHCLNKQQLIERYGGIALEKQGNFDELVQNFSWEADLDKGRISFAGKMSFPLQVLGTLSYSSTTWLWAWANSRSEIPPALLQQALILKQYGEDGSIDLLSNGEYAADDRDLHIIGLIASGMFNASGYYLADYERGMMCVTVKSDDIDSTWQDSHHAILTTFPQLISLYEINHKNALSSYLKLKGYQVVDNGNQLIGSRNEAVINAEFDEQFRLTSLKG</sequence>
<dbReference type="EMBL" id="FOLW01000001">
    <property type="protein sequence ID" value="SFC12057.1"/>
    <property type="molecule type" value="Genomic_DNA"/>
</dbReference>
<protein>
    <submittedName>
        <fullName evidence="1">Uncharacterized protein</fullName>
    </submittedName>
</protein>
<proteinExistence type="predicted"/>
<name>A0AAJ5BG07_9GAMM</name>
<dbReference type="Pfam" id="PF21813">
    <property type="entry name" value="DUF6882"/>
    <property type="match status" value="1"/>
</dbReference>
<dbReference type="Proteomes" id="UP000226420">
    <property type="component" value="Unassembled WGS sequence"/>
</dbReference>
<reference evidence="1 2" key="1">
    <citation type="submission" date="2016-10" db="EMBL/GenBank/DDBJ databases">
        <authorList>
            <person name="Varghese N."/>
            <person name="Submissions S."/>
        </authorList>
    </citation>
    <scope>NUCLEOTIDE SEQUENCE [LARGE SCALE GENOMIC DNA]</scope>
    <source>
        <strain evidence="1 2">DSM 5563</strain>
    </source>
</reference>